<evidence type="ECO:0000259" key="1">
    <source>
        <dbReference type="Pfam" id="PF23247"/>
    </source>
</evidence>
<comment type="caution">
    <text evidence="2">The sequence shown here is derived from an EMBL/GenBank/DDBJ whole genome shotgun (WGS) entry which is preliminary data.</text>
</comment>
<dbReference type="Proteomes" id="UP000593561">
    <property type="component" value="Unassembled WGS sequence"/>
</dbReference>
<feature type="domain" description="Disease resistance protein At4g27190-like leucine-rich repeats" evidence="1">
    <location>
        <begin position="110"/>
        <end position="154"/>
    </location>
</feature>
<name>A0A7J8TJA0_GOSDV</name>
<proteinExistence type="predicted"/>
<accession>A0A7J8TJA0</accession>
<evidence type="ECO:0000313" key="2">
    <source>
        <dbReference type="EMBL" id="MBA0638230.1"/>
    </source>
</evidence>
<protein>
    <recommendedName>
        <fullName evidence="1">Disease resistance protein At4g27190-like leucine-rich repeats domain-containing protein</fullName>
    </recommendedName>
</protein>
<sequence length="196" mass="21874">RPRIQLKGKAIPAYISELNLLPKLVVISLDISSKHLVDGFVFQIVKSVDACKQLFEDVESLQLNAVEGHPNLIPSIDLGFNVQCSPAARFFRKLEEVIVSDCGEMQVLYPIAELRSIEQEGPSRHLSLQSLKIVEIEGCNNLKYIFPISTAKAVAYFEDKELLVSLIDLPQLKKTDVNNILLTQSSLQKLEVTTAE</sequence>
<feature type="non-terminal residue" evidence="2">
    <location>
        <position position="1"/>
    </location>
</feature>
<organism evidence="2 3">
    <name type="scientific">Gossypium davidsonii</name>
    <name type="common">Davidson's cotton</name>
    <name type="synonym">Gossypium klotzschianum subsp. davidsonii</name>
    <dbReference type="NCBI Taxonomy" id="34287"/>
    <lineage>
        <taxon>Eukaryota</taxon>
        <taxon>Viridiplantae</taxon>
        <taxon>Streptophyta</taxon>
        <taxon>Embryophyta</taxon>
        <taxon>Tracheophyta</taxon>
        <taxon>Spermatophyta</taxon>
        <taxon>Magnoliopsida</taxon>
        <taxon>eudicotyledons</taxon>
        <taxon>Gunneridae</taxon>
        <taxon>Pentapetalae</taxon>
        <taxon>rosids</taxon>
        <taxon>malvids</taxon>
        <taxon>Malvales</taxon>
        <taxon>Malvaceae</taxon>
        <taxon>Malvoideae</taxon>
        <taxon>Gossypium</taxon>
    </lineage>
</organism>
<keyword evidence="3" id="KW-1185">Reference proteome</keyword>
<dbReference type="Pfam" id="PF23247">
    <property type="entry name" value="LRR_RPS2"/>
    <property type="match status" value="1"/>
</dbReference>
<gene>
    <name evidence="2" type="ORF">Godav_022028</name>
</gene>
<dbReference type="AlphaFoldDB" id="A0A7J8TJA0"/>
<reference evidence="2 3" key="1">
    <citation type="journal article" date="2019" name="Genome Biol. Evol.">
        <title>Insights into the evolution of the New World diploid cottons (Gossypium, subgenus Houzingenia) based on genome sequencing.</title>
        <authorList>
            <person name="Grover C.E."/>
            <person name="Arick M.A. 2nd"/>
            <person name="Thrash A."/>
            <person name="Conover J.L."/>
            <person name="Sanders W.S."/>
            <person name="Peterson D.G."/>
            <person name="Frelichowski J.E."/>
            <person name="Scheffler J.A."/>
            <person name="Scheffler B.E."/>
            <person name="Wendel J.F."/>
        </authorList>
    </citation>
    <scope>NUCLEOTIDE SEQUENCE [LARGE SCALE GENOMIC DNA]</scope>
    <source>
        <strain evidence="2">27</strain>
        <tissue evidence="2">Leaf</tissue>
    </source>
</reference>
<feature type="non-terminal residue" evidence="2">
    <location>
        <position position="196"/>
    </location>
</feature>
<dbReference type="InterPro" id="IPR057135">
    <property type="entry name" value="At4g27190-like_LRR"/>
</dbReference>
<evidence type="ECO:0000313" key="3">
    <source>
        <dbReference type="Proteomes" id="UP000593561"/>
    </source>
</evidence>
<dbReference type="EMBL" id="JABFAC010250203">
    <property type="protein sequence ID" value="MBA0638230.1"/>
    <property type="molecule type" value="Genomic_DNA"/>
</dbReference>